<proteinExistence type="predicted"/>
<dbReference type="GO" id="GO:0004672">
    <property type="term" value="F:protein kinase activity"/>
    <property type="evidence" value="ECO:0007669"/>
    <property type="project" value="InterPro"/>
</dbReference>
<dbReference type="PANTHER" id="PTHR44329:SF298">
    <property type="entry name" value="MIXED LINEAGE KINASE DOMAIN-LIKE PROTEIN"/>
    <property type="match status" value="1"/>
</dbReference>
<evidence type="ECO:0000259" key="4">
    <source>
        <dbReference type="PROSITE" id="PS50011"/>
    </source>
</evidence>
<sequence>MSVLRARSQFGAGDSVNMNSIPSLAHSNASSAHHGMDVDSIPVEGHQNRIRDFGQYIQDEQQQQLQQQQQRQQQPYSPGSIQIQKQRQAQHQARLGAVAEHQDRPRVAHFPNETQMPSLTRSQGDHSTMASTNLLSPGAGADIVDGGYMYYLNSVLSTIPAELAQSTASSVPLFEFPRDFSDVDKVSMGGNGEIRKAYCSITQCKVILKTLMDVKQVPSKVAAMFNKEVEVMRICGNHDNLVRFYGVAYENNEGVLTRHMVMHRYRLGDLAAVLEKSAVPEPPTLVERFSIALDIAKGLDHLMQCGFHHGDLHPKNILIDLRQGSDELSSDHLPVRFQARLTDFGLRRLRDPSNMLSSQPLAGVWPFMAPERMPDLENLNKPRPRYNAQCDIFALGVIYWYLIAGRYPFKGVTSNYTPLLRETRVEGTPDWYHALYTQAWAEDPRDRQGSIGEIIDVLRHQLGLVSSIPPRAHAGYPTPSVSPMPCGAGSAPRGATPTTPSSNSNSSAISTGRSSNPNHPRYRQAKIPNGMPSHPS</sequence>
<evidence type="ECO:0000256" key="1">
    <source>
        <dbReference type="ARBA" id="ARBA00022741"/>
    </source>
</evidence>
<dbReference type="GO" id="GO:0097527">
    <property type="term" value="P:necroptotic signaling pathway"/>
    <property type="evidence" value="ECO:0007669"/>
    <property type="project" value="TreeGrafter"/>
</dbReference>
<dbReference type="OrthoDB" id="2441994at2759"/>
<feature type="compositionally biased region" description="Low complexity" evidence="3">
    <location>
        <begin position="60"/>
        <end position="74"/>
    </location>
</feature>
<dbReference type="InterPro" id="IPR051681">
    <property type="entry name" value="Ser/Thr_Kinases-Pseudokinases"/>
</dbReference>
<feature type="domain" description="Protein kinase" evidence="4">
    <location>
        <begin position="180"/>
        <end position="463"/>
    </location>
</feature>
<accession>A0A9P6RQ02</accession>
<dbReference type="InterPro" id="IPR001245">
    <property type="entry name" value="Ser-Thr/Tyr_kinase_cat_dom"/>
</dbReference>
<evidence type="ECO:0000313" key="5">
    <source>
        <dbReference type="EMBL" id="KAG0322179.1"/>
    </source>
</evidence>
<evidence type="ECO:0000313" key="6">
    <source>
        <dbReference type="Proteomes" id="UP000738325"/>
    </source>
</evidence>
<organism evidence="5 6">
    <name type="scientific">Dissophora globulifera</name>
    <dbReference type="NCBI Taxonomy" id="979702"/>
    <lineage>
        <taxon>Eukaryota</taxon>
        <taxon>Fungi</taxon>
        <taxon>Fungi incertae sedis</taxon>
        <taxon>Mucoromycota</taxon>
        <taxon>Mortierellomycotina</taxon>
        <taxon>Mortierellomycetes</taxon>
        <taxon>Mortierellales</taxon>
        <taxon>Mortierellaceae</taxon>
        <taxon>Dissophora</taxon>
    </lineage>
</organism>
<dbReference type="GO" id="GO:0005524">
    <property type="term" value="F:ATP binding"/>
    <property type="evidence" value="ECO:0007669"/>
    <property type="project" value="UniProtKB-KW"/>
</dbReference>
<dbReference type="Gene3D" id="1.10.510.10">
    <property type="entry name" value="Transferase(Phosphotransferase) domain 1"/>
    <property type="match status" value="1"/>
</dbReference>
<dbReference type="Pfam" id="PF07714">
    <property type="entry name" value="PK_Tyr_Ser-Thr"/>
    <property type="match status" value="1"/>
</dbReference>
<keyword evidence="1" id="KW-0547">Nucleotide-binding</keyword>
<dbReference type="SUPFAM" id="SSF56112">
    <property type="entry name" value="Protein kinase-like (PK-like)"/>
    <property type="match status" value="1"/>
</dbReference>
<feature type="compositionally biased region" description="Low complexity" evidence="3">
    <location>
        <begin position="494"/>
        <end position="515"/>
    </location>
</feature>
<dbReference type="EMBL" id="JAAAIP010000218">
    <property type="protein sequence ID" value="KAG0322179.1"/>
    <property type="molecule type" value="Genomic_DNA"/>
</dbReference>
<dbReference type="PROSITE" id="PS50011">
    <property type="entry name" value="PROTEIN_KINASE_DOM"/>
    <property type="match status" value="1"/>
</dbReference>
<dbReference type="CDD" id="cd00180">
    <property type="entry name" value="PKc"/>
    <property type="match status" value="1"/>
</dbReference>
<keyword evidence="6" id="KW-1185">Reference proteome</keyword>
<evidence type="ECO:0000256" key="3">
    <source>
        <dbReference type="SAM" id="MobiDB-lite"/>
    </source>
</evidence>
<feature type="region of interest" description="Disordered" evidence="3">
    <location>
        <begin position="60"/>
        <end position="90"/>
    </location>
</feature>
<protein>
    <recommendedName>
        <fullName evidence="4">Protein kinase domain-containing protein</fullName>
    </recommendedName>
</protein>
<feature type="region of interest" description="Disordered" evidence="3">
    <location>
        <begin position="475"/>
        <end position="536"/>
    </location>
</feature>
<name>A0A9P6RQ02_9FUNG</name>
<keyword evidence="2" id="KW-0067">ATP-binding</keyword>
<gene>
    <name evidence="5" type="ORF">BGZ99_003445</name>
</gene>
<reference evidence="5" key="1">
    <citation type="journal article" date="2020" name="Fungal Divers.">
        <title>Resolving the Mortierellaceae phylogeny through synthesis of multi-gene phylogenetics and phylogenomics.</title>
        <authorList>
            <person name="Vandepol N."/>
            <person name="Liber J."/>
            <person name="Desiro A."/>
            <person name="Na H."/>
            <person name="Kennedy M."/>
            <person name="Barry K."/>
            <person name="Grigoriev I.V."/>
            <person name="Miller A.N."/>
            <person name="O'Donnell K."/>
            <person name="Stajich J.E."/>
            <person name="Bonito G."/>
        </authorList>
    </citation>
    <scope>NUCLEOTIDE SEQUENCE</scope>
    <source>
        <strain evidence="5">REB-010B</strain>
    </source>
</reference>
<dbReference type="Proteomes" id="UP000738325">
    <property type="component" value="Unassembled WGS sequence"/>
</dbReference>
<dbReference type="PANTHER" id="PTHR44329">
    <property type="entry name" value="SERINE/THREONINE-PROTEIN KINASE TNNI3K-RELATED"/>
    <property type="match status" value="1"/>
</dbReference>
<dbReference type="InterPro" id="IPR011009">
    <property type="entry name" value="Kinase-like_dom_sf"/>
</dbReference>
<dbReference type="InterPro" id="IPR000719">
    <property type="entry name" value="Prot_kinase_dom"/>
</dbReference>
<feature type="compositionally biased region" description="Low complexity" evidence="3">
    <location>
        <begin position="81"/>
        <end position="90"/>
    </location>
</feature>
<comment type="caution">
    <text evidence="5">The sequence shown here is derived from an EMBL/GenBank/DDBJ whole genome shotgun (WGS) entry which is preliminary data.</text>
</comment>
<evidence type="ECO:0000256" key="2">
    <source>
        <dbReference type="ARBA" id="ARBA00022840"/>
    </source>
</evidence>
<dbReference type="AlphaFoldDB" id="A0A9P6RQ02"/>